<evidence type="ECO:0000256" key="1">
    <source>
        <dbReference type="ARBA" id="ARBA00004651"/>
    </source>
</evidence>
<keyword evidence="2" id="KW-1003">Cell membrane</keyword>
<name>A0A1F5RVD5_9BACT</name>
<feature type="transmembrane region" description="Helical" evidence="7">
    <location>
        <begin position="290"/>
        <end position="307"/>
    </location>
</feature>
<evidence type="ECO:0000313" key="9">
    <source>
        <dbReference type="Proteomes" id="UP000178682"/>
    </source>
</evidence>
<evidence type="ECO:0008006" key="10">
    <source>
        <dbReference type="Google" id="ProtNLM"/>
    </source>
</evidence>
<feature type="transmembrane region" description="Helical" evidence="7">
    <location>
        <begin position="189"/>
        <end position="210"/>
    </location>
</feature>
<keyword evidence="6 7" id="KW-0472">Membrane</keyword>
<dbReference type="PANTHER" id="PTHR22926:SF3">
    <property type="entry name" value="UNDECAPRENYL-PHOSPHATE ALPHA-N-ACETYLGLUCOSAMINYL 1-PHOSPHATE TRANSFERASE"/>
    <property type="match status" value="1"/>
</dbReference>
<feature type="transmembrane region" description="Helical" evidence="7">
    <location>
        <begin position="313"/>
        <end position="333"/>
    </location>
</feature>
<keyword evidence="5 7" id="KW-1133">Transmembrane helix</keyword>
<dbReference type="AlphaFoldDB" id="A0A1F5RVD5"/>
<dbReference type="CDD" id="cd06853">
    <property type="entry name" value="GT_WecA_like"/>
    <property type="match status" value="1"/>
</dbReference>
<feature type="transmembrane region" description="Helical" evidence="7">
    <location>
        <begin position="131"/>
        <end position="151"/>
    </location>
</feature>
<evidence type="ECO:0000313" key="8">
    <source>
        <dbReference type="EMBL" id="OGF18376.1"/>
    </source>
</evidence>
<evidence type="ECO:0000256" key="2">
    <source>
        <dbReference type="ARBA" id="ARBA00022475"/>
    </source>
</evidence>
<dbReference type="GO" id="GO:0016780">
    <property type="term" value="F:phosphotransferase activity, for other substituted phosphate groups"/>
    <property type="evidence" value="ECO:0007669"/>
    <property type="project" value="InterPro"/>
</dbReference>
<feature type="transmembrane region" description="Helical" evidence="7">
    <location>
        <begin position="104"/>
        <end position="124"/>
    </location>
</feature>
<feature type="transmembrane region" description="Helical" evidence="7">
    <location>
        <begin position="42"/>
        <end position="61"/>
    </location>
</feature>
<dbReference type="GO" id="GO:0005886">
    <property type="term" value="C:plasma membrane"/>
    <property type="evidence" value="ECO:0007669"/>
    <property type="project" value="UniProtKB-SubCell"/>
</dbReference>
<evidence type="ECO:0000256" key="6">
    <source>
        <dbReference type="ARBA" id="ARBA00023136"/>
    </source>
</evidence>
<dbReference type="GO" id="GO:0044038">
    <property type="term" value="P:cell wall macromolecule biosynthetic process"/>
    <property type="evidence" value="ECO:0007669"/>
    <property type="project" value="TreeGrafter"/>
</dbReference>
<dbReference type="EMBL" id="MFFX01000051">
    <property type="protein sequence ID" value="OGF18376.1"/>
    <property type="molecule type" value="Genomic_DNA"/>
</dbReference>
<feature type="transmembrane region" description="Helical" evidence="7">
    <location>
        <begin position="163"/>
        <end position="182"/>
    </location>
</feature>
<dbReference type="GO" id="GO:0009103">
    <property type="term" value="P:lipopolysaccharide biosynthetic process"/>
    <property type="evidence" value="ECO:0007669"/>
    <property type="project" value="TreeGrafter"/>
</dbReference>
<organism evidence="8 9">
    <name type="scientific">Candidatus Falkowbacteria bacterium RIFCSPLOWO2_12_FULL_45_10</name>
    <dbReference type="NCBI Taxonomy" id="1797990"/>
    <lineage>
        <taxon>Bacteria</taxon>
        <taxon>Candidatus Falkowiibacteriota</taxon>
    </lineage>
</organism>
<proteinExistence type="predicted"/>
<keyword evidence="3" id="KW-0808">Transferase</keyword>
<keyword evidence="4 7" id="KW-0812">Transmembrane</keyword>
<dbReference type="InterPro" id="IPR000715">
    <property type="entry name" value="Glycosyl_transferase_4"/>
</dbReference>
<dbReference type="PANTHER" id="PTHR22926">
    <property type="entry name" value="PHOSPHO-N-ACETYLMURAMOYL-PENTAPEPTIDE-TRANSFERASE"/>
    <property type="match status" value="1"/>
</dbReference>
<sequence length="346" mass="37288">MFQIFLIIFLISAFSTLLIKYLALKFNVVDYPDSSRKIHDKAVPLLGGLAIGFSFFLALYLNRVDILARGLTAAHLISFFLGALIIIIGGALDDIFDLSPKQQIVFPLLACLLVIGGGIGIVKITNPWGGLFYFSGLTAAALTIAWLMGMMYTTKLLDGVDGLVSGLGVISGLVIFLFTMTTKYYQPDVGLMGLIFAAAGGGFLLFNFYPAKIFLGESGSLLVGYIIGVLAIISGAKIAIALLIMGIPILDVAWTILRRLLSNQNPFTMPDSLHLHHRLLASGLSQRQTVLLYYFLAAAFGSAALFLQSRGKLVALAVLAILMVGIAFASIFLPKARRIDKESKSV</sequence>
<dbReference type="GO" id="GO:0071555">
    <property type="term" value="P:cell wall organization"/>
    <property type="evidence" value="ECO:0007669"/>
    <property type="project" value="TreeGrafter"/>
</dbReference>
<evidence type="ECO:0000256" key="7">
    <source>
        <dbReference type="SAM" id="Phobius"/>
    </source>
</evidence>
<gene>
    <name evidence="8" type="ORF">A3G56_00965</name>
</gene>
<dbReference type="Proteomes" id="UP000178682">
    <property type="component" value="Unassembled WGS sequence"/>
</dbReference>
<feature type="transmembrane region" description="Helical" evidence="7">
    <location>
        <begin position="73"/>
        <end position="92"/>
    </location>
</feature>
<evidence type="ECO:0000256" key="4">
    <source>
        <dbReference type="ARBA" id="ARBA00022692"/>
    </source>
</evidence>
<comment type="subcellular location">
    <subcellularLocation>
        <location evidence="1">Cell membrane</location>
        <topology evidence="1">Multi-pass membrane protein</topology>
    </subcellularLocation>
</comment>
<reference evidence="8 9" key="1">
    <citation type="journal article" date="2016" name="Nat. Commun.">
        <title>Thousands of microbial genomes shed light on interconnected biogeochemical processes in an aquifer system.</title>
        <authorList>
            <person name="Anantharaman K."/>
            <person name="Brown C.T."/>
            <person name="Hug L.A."/>
            <person name="Sharon I."/>
            <person name="Castelle C.J."/>
            <person name="Probst A.J."/>
            <person name="Thomas B.C."/>
            <person name="Singh A."/>
            <person name="Wilkins M.J."/>
            <person name="Karaoz U."/>
            <person name="Brodie E.L."/>
            <person name="Williams K.H."/>
            <person name="Hubbard S.S."/>
            <person name="Banfield J.F."/>
        </authorList>
    </citation>
    <scope>NUCLEOTIDE SEQUENCE [LARGE SCALE GENOMIC DNA]</scope>
</reference>
<feature type="transmembrane region" description="Helical" evidence="7">
    <location>
        <begin position="222"/>
        <end position="250"/>
    </location>
</feature>
<comment type="caution">
    <text evidence="8">The sequence shown here is derived from an EMBL/GenBank/DDBJ whole genome shotgun (WGS) entry which is preliminary data.</text>
</comment>
<dbReference type="Pfam" id="PF00953">
    <property type="entry name" value="Glycos_transf_4"/>
    <property type="match status" value="1"/>
</dbReference>
<protein>
    <recommendedName>
        <fullName evidence="10">Undecaprenyl-phosphate alpha-N-acetylglucosaminyl 1-phosphate transferase</fullName>
    </recommendedName>
</protein>
<accession>A0A1F5RVD5</accession>
<evidence type="ECO:0000256" key="3">
    <source>
        <dbReference type="ARBA" id="ARBA00022679"/>
    </source>
</evidence>
<evidence type="ECO:0000256" key="5">
    <source>
        <dbReference type="ARBA" id="ARBA00022989"/>
    </source>
</evidence>